<dbReference type="PRINTS" id="PR00463">
    <property type="entry name" value="EP450I"/>
</dbReference>
<dbReference type="InterPro" id="IPR001128">
    <property type="entry name" value="Cyt_P450"/>
</dbReference>
<dbReference type="Proteomes" id="UP000288805">
    <property type="component" value="Unassembled WGS sequence"/>
</dbReference>
<keyword evidence="1" id="KW-0349">Heme</keyword>
<keyword evidence="3" id="KW-0560">Oxidoreductase</keyword>
<accession>A0A438HB74</accession>
<evidence type="ECO:0000256" key="2">
    <source>
        <dbReference type="ARBA" id="ARBA00022723"/>
    </source>
</evidence>
<evidence type="ECO:0000256" key="4">
    <source>
        <dbReference type="ARBA" id="ARBA00023004"/>
    </source>
</evidence>
<sequence length="83" mass="9325">MYPAGPIIPHESSDDCVAGGFRIPRGTMLLLNICAVQNDPKVWEEPRKFNPERFEGLEWEKHGLKLMPFGSGRKGVTWGGFSH</sequence>
<keyword evidence="2" id="KW-0479">Metal-binding</keyword>
<dbReference type="Gene3D" id="1.10.630.10">
    <property type="entry name" value="Cytochrome P450"/>
    <property type="match status" value="1"/>
</dbReference>
<dbReference type="PANTHER" id="PTHR47947:SF24">
    <property type="entry name" value="ISOFLAVONE 2'-HYDROXYLASE-LIKE"/>
    <property type="match status" value="1"/>
</dbReference>
<dbReference type="GO" id="GO:0020037">
    <property type="term" value="F:heme binding"/>
    <property type="evidence" value="ECO:0007669"/>
    <property type="project" value="InterPro"/>
</dbReference>
<gene>
    <name evidence="6" type="primary">CYP81D11_7</name>
    <name evidence="6" type="ORF">CK203_044561</name>
</gene>
<proteinExistence type="predicted"/>
<evidence type="ECO:0000313" key="6">
    <source>
        <dbReference type="EMBL" id="RVW81677.1"/>
    </source>
</evidence>
<evidence type="ECO:0000256" key="1">
    <source>
        <dbReference type="ARBA" id="ARBA00022617"/>
    </source>
</evidence>
<dbReference type="SUPFAM" id="SSF48264">
    <property type="entry name" value="Cytochrome P450"/>
    <property type="match status" value="1"/>
</dbReference>
<evidence type="ECO:0000313" key="7">
    <source>
        <dbReference type="Proteomes" id="UP000288805"/>
    </source>
</evidence>
<evidence type="ECO:0000256" key="5">
    <source>
        <dbReference type="ARBA" id="ARBA00023033"/>
    </source>
</evidence>
<reference evidence="6 7" key="1">
    <citation type="journal article" date="2018" name="PLoS Genet.">
        <title>Population sequencing reveals clonal diversity and ancestral inbreeding in the grapevine cultivar Chardonnay.</title>
        <authorList>
            <person name="Roach M.J."/>
            <person name="Johnson D.L."/>
            <person name="Bohlmann J."/>
            <person name="van Vuuren H.J."/>
            <person name="Jones S.J."/>
            <person name="Pretorius I.S."/>
            <person name="Schmidt S.A."/>
            <person name="Borneman A.R."/>
        </authorList>
    </citation>
    <scope>NUCLEOTIDE SEQUENCE [LARGE SCALE GENOMIC DNA]</scope>
    <source>
        <strain evidence="7">cv. Chardonnay</strain>
        <tissue evidence="6">Leaf</tissue>
    </source>
</reference>
<dbReference type="Pfam" id="PF00067">
    <property type="entry name" value="p450"/>
    <property type="match status" value="1"/>
</dbReference>
<comment type="caution">
    <text evidence="6">The sequence shown here is derived from an EMBL/GenBank/DDBJ whole genome shotgun (WGS) entry which is preliminary data.</text>
</comment>
<evidence type="ECO:0000256" key="3">
    <source>
        <dbReference type="ARBA" id="ARBA00023002"/>
    </source>
</evidence>
<name>A0A438HB74_VITVI</name>
<organism evidence="6 7">
    <name type="scientific">Vitis vinifera</name>
    <name type="common">Grape</name>
    <dbReference type="NCBI Taxonomy" id="29760"/>
    <lineage>
        <taxon>Eukaryota</taxon>
        <taxon>Viridiplantae</taxon>
        <taxon>Streptophyta</taxon>
        <taxon>Embryophyta</taxon>
        <taxon>Tracheophyta</taxon>
        <taxon>Spermatophyta</taxon>
        <taxon>Magnoliopsida</taxon>
        <taxon>eudicotyledons</taxon>
        <taxon>Gunneridae</taxon>
        <taxon>Pentapetalae</taxon>
        <taxon>rosids</taxon>
        <taxon>Vitales</taxon>
        <taxon>Vitaceae</taxon>
        <taxon>Viteae</taxon>
        <taxon>Vitis</taxon>
    </lineage>
</organism>
<protein>
    <submittedName>
        <fullName evidence="6">Cytochrome P450 81D11</fullName>
    </submittedName>
</protein>
<dbReference type="GO" id="GO:0016705">
    <property type="term" value="F:oxidoreductase activity, acting on paired donors, with incorporation or reduction of molecular oxygen"/>
    <property type="evidence" value="ECO:0007669"/>
    <property type="project" value="InterPro"/>
</dbReference>
<dbReference type="PANTHER" id="PTHR47947">
    <property type="entry name" value="CYTOCHROME P450 82C3-RELATED"/>
    <property type="match status" value="1"/>
</dbReference>
<dbReference type="InterPro" id="IPR002401">
    <property type="entry name" value="Cyt_P450_E_grp-I"/>
</dbReference>
<dbReference type="GO" id="GO:0005506">
    <property type="term" value="F:iron ion binding"/>
    <property type="evidence" value="ECO:0007669"/>
    <property type="project" value="InterPro"/>
</dbReference>
<keyword evidence="4" id="KW-0408">Iron</keyword>
<dbReference type="GO" id="GO:0004497">
    <property type="term" value="F:monooxygenase activity"/>
    <property type="evidence" value="ECO:0007669"/>
    <property type="project" value="UniProtKB-KW"/>
</dbReference>
<dbReference type="InterPro" id="IPR050651">
    <property type="entry name" value="Plant_Cytochrome_P450_Monoox"/>
</dbReference>
<dbReference type="AlphaFoldDB" id="A0A438HB74"/>
<dbReference type="EMBL" id="QGNW01000250">
    <property type="protein sequence ID" value="RVW81677.1"/>
    <property type="molecule type" value="Genomic_DNA"/>
</dbReference>
<dbReference type="InterPro" id="IPR036396">
    <property type="entry name" value="Cyt_P450_sf"/>
</dbReference>
<keyword evidence="5" id="KW-0503">Monooxygenase</keyword>